<gene>
    <name evidence="1" type="ORF">LCGC14_0218170</name>
</gene>
<dbReference type="EMBL" id="LAZR01000103">
    <property type="protein sequence ID" value="KKN91484.1"/>
    <property type="molecule type" value="Genomic_DNA"/>
</dbReference>
<name>A0A0F9UIK5_9ZZZZ</name>
<dbReference type="AlphaFoldDB" id="A0A0F9UIK5"/>
<comment type="caution">
    <text evidence="1">The sequence shown here is derived from an EMBL/GenBank/DDBJ whole genome shotgun (WGS) entry which is preliminary data.</text>
</comment>
<proteinExistence type="predicted"/>
<protein>
    <submittedName>
        <fullName evidence="1">Uncharacterized protein</fullName>
    </submittedName>
</protein>
<reference evidence="1" key="1">
    <citation type="journal article" date="2015" name="Nature">
        <title>Complex archaea that bridge the gap between prokaryotes and eukaryotes.</title>
        <authorList>
            <person name="Spang A."/>
            <person name="Saw J.H."/>
            <person name="Jorgensen S.L."/>
            <person name="Zaremba-Niedzwiedzka K."/>
            <person name="Martijn J."/>
            <person name="Lind A.E."/>
            <person name="van Eijk R."/>
            <person name="Schleper C."/>
            <person name="Guy L."/>
            <person name="Ettema T.J."/>
        </authorList>
    </citation>
    <scope>NUCLEOTIDE SEQUENCE</scope>
</reference>
<accession>A0A0F9UIK5</accession>
<organism evidence="1">
    <name type="scientific">marine sediment metagenome</name>
    <dbReference type="NCBI Taxonomy" id="412755"/>
    <lineage>
        <taxon>unclassified sequences</taxon>
        <taxon>metagenomes</taxon>
        <taxon>ecological metagenomes</taxon>
    </lineage>
</organism>
<sequence>MTLKSDNIKQLNMKFFKNFILVFSLVLTFGCTKEDEVKTEKVIDEEQNEEVETVEEPEPVVYFTYNATALNDSERWIIVYDSDGNLLDYKQDLLEGPMTFTAHKDSIPEKINITKLSYNKFNDGISEGHRLLTFTDIDDNSVWNDNNYNITGNLIGTFNFQVRNITEYEAFQISTPYNILRPGEFSSESNDNKITLQLTNIPLYENMEYWINVRGENGRTKFLKISPANGESYIHDFNDFLEFDEYVTINLPSNQFYILQSGGFSSNESNTYWGDGQSFSEFFGNGEGKPENSFLNGYDRYKFGLGISFIDYSYGYYKIGDKVLDITIPMKPSFTMVSQDIYNLEFVTELNPVTKTTRHNSEKTNEEGAYLTTDWEVFSTGRRTQQIYELPIELIERFPNMELEDLNLNTVILYTQGYEQQQFFIDKTSKIRTGNYISENYTFNKF</sequence>
<evidence type="ECO:0000313" key="1">
    <source>
        <dbReference type="EMBL" id="KKN91484.1"/>
    </source>
</evidence>
<dbReference type="PROSITE" id="PS51257">
    <property type="entry name" value="PROKAR_LIPOPROTEIN"/>
    <property type="match status" value="1"/>
</dbReference>